<name>E1JWW8_SOLFR</name>
<dbReference type="CDD" id="cd03214">
    <property type="entry name" value="ABC_Iron-Siderophores_B12_Hemin"/>
    <property type="match status" value="1"/>
</dbReference>
<evidence type="ECO:0000313" key="8">
    <source>
        <dbReference type="Proteomes" id="UP000006250"/>
    </source>
</evidence>
<dbReference type="InterPro" id="IPR027417">
    <property type="entry name" value="P-loop_NTPase"/>
</dbReference>
<dbReference type="Gene3D" id="3.40.50.300">
    <property type="entry name" value="P-loop containing nucleotide triphosphate hydrolases"/>
    <property type="match status" value="1"/>
</dbReference>
<keyword evidence="3" id="KW-0067">ATP-binding</keyword>
<protein>
    <submittedName>
        <fullName evidence="7">ABC transporter related protein</fullName>
    </submittedName>
</protein>
<dbReference type="PROSITE" id="PS00211">
    <property type="entry name" value="ABC_TRANSPORTER_1"/>
    <property type="match status" value="1"/>
</dbReference>
<dbReference type="InterPro" id="IPR003593">
    <property type="entry name" value="AAA+_ATPase"/>
</dbReference>
<evidence type="ECO:0000313" key="7">
    <source>
        <dbReference type="EMBL" id="EFL51172.1"/>
    </source>
</evidence>
<evidence type="ECO:0000256" key="1">
    <source>
        <dbReference type="ARBA" id="ARBA00022448"/>
    </source>
</evidence>
<keyword evidence="4" id="KW-1278">Translocase</keyword>
<dbReference type="AlphaFoldDB" id="E1JWW8"/>
<dbReference type="OrthoDB" id="9809450at2"/>
<dbReference type="FunFam" id="3.40.50.300:FF:000134">
    <property type="entry name" value="Iron-enterobactin ABC transporter ATP-binding protein"/>
    <property type="match status" value="1"/>
</dbReference>
<evidence type="ECO:0000256" key="4">
    <source>
        <dbReference type="ARBA" id="ARBA00022967"/>
    </source>
</evidence>
<dbReference type="Proteomes" id="UP000006250">
    <property type="component" value="Unassembled WGS sequence"/>
</dbReference>
<comment type="function">
    <text evidence="5">Part of the ABC transporter complex HmuTUV involved in hemin import. Responsible for energy coupling to the transport system.</text>
</comment>
<dbReference type="SMART" id="SM00382">
    <property type="entry name" value="AAA"/>
    <property type="match status" value="1"/>
</dbReference>
<proteinExistence type="predicted"/>
<accession>E1JWW8</accession>
<dbReference type="SUPFAM" id="SSF52540">
    <property type="entry name" value="P-loop containing nucleoside triphosphate hydrolases"/>
    <property type="match status" value="1"/>
</dbReference>
<evidence type="ECO:0000256" key="3">
    <source>
        <dbReference type="ARBA" id="ARBA00022840"/>
    </source>
</evidence>
<reference evidence="7 8" key="1">
    <citation type="submission" date="2010-08" db="EMBL/GenBank/DDBJ databases">
        <title>The draft genome of Desulfovibrio fructosovorans JJ.</title>
        <authorList>
            <consortium name="US DOE Joint Genome Institute (JGI-PGF)"/>
            <person name="Lucas S."/>
            <person name="Copeland A."/>
            <person name="Lapidus A."/>
            <person name="Cheng J.-F."/>
            <person name="Bruce D."/>
            <person name="Goodwin L."/>
            <person name="Pitluck S."/>
            <person name="Land M.L."/>
            <person name="Hauser L."/>
            <person name="Chang Y.-J."/>
            <person name="Jeffries C."/>
            <person name="Wall J.D."/>
            <person name="Stahl D.A."/>
            <person name="Arkin A.P."/>
            <person name="Dehal P."/>
            <person name="Stolyar S.M."/>
            <person name="Hazen T.C."/>
            <person name="Woyke T.J."/>
        </authorList>
    </citation>
    <scope>NUCLEOTIDE SEQUENCE [LARGE SCALE GENOMIC DNA]</scope>
    <source>
        <strain evidence="7 8">JJ</strain>
    </source>
</reference>
<keyword evidence="2" id="KW-0547">Nucleotide-binding</keyword>
<organism evidence="7 8">
    <name type="scientific">Solidesulfovibrio fructosivorans JJ]</name>
    <dbReference type="NCBI Taxonomy" id="596151"/>
    <lineage>
        <taxon>Bacteria</taxon>
        <taxon>Pseudomonadati</taxon>
        <taxon>Thermodesulfobacteriota</taxon>
        <taxon>Desulfovibrionia</taxon>
        <taxon>Desulfovibrionales</taxon>
        <taxon>Desulfovibrionaceae</taxon>
        <taxon>Solidesulfovibrio</taxon>
    </lineage>
</organism>
<evidence type="ECO:0000259" key="6">
    <source>
        <dbReference type="PROSITE" id="PS50893"/>
    </source>
</evidence>
<dbReference type="InterPro" id="IPR003439">
    <property type="entry name" value="ABC_transporter-like_ATP-bd"/>
</dbReference>
<keyword evidence="8" id="KW-1185">Reference proteome</keyword>
<dbReference type="eggNOG" id="COG1120">
    <property type="taxonomic scope" value="Bacteria"/>
</dbReference>
<dbReference type="GO" id="GO:0005524">
    <property type="term" value="F:ATP binding"/>
    <property type="evidence" value="ECO:0007669"/>
    <property type="project" value="UniProtKB-KW"/>
</dbReference>
<dbReference type="PANTHER" id="PTHR42794:SF1">
    <property type="entry name" value="HEMIN IMPORT ATP-BINDING PROTEIN HMUV"/>
    <property type="match status" value="1"/>
</dbReference>
<evidence type="ECO:0000256" key="5">
    <source>
        <dbReference type="ARBA" id="ARBA00037066"/>
    </source>
</evidence>
<dbReference type="EMBL" id="AECZ01000012">
    <property type="protein sequence ID" value="EFL51172.1"/>
    <property type="molecule type" value="Genomic_DNA"/>
</dbReference>
<dbReference type="PROSITE" id="PS50893">
    <property type="entry name" value="ABC_TRANSPORTER_2"/>
    <property type="match status" value="1"/>
</dbReference>
<evidence type="ECO:0000256" key="2">
    <source>
        <dbReference type="ARBA" id="ARBA00022741"/>
    </source>
</evidence>
<sequence>MTTVYAVQGLTVDISGRRILGPLDLTVKKGECCIIVGPNGSGKSTLLRALAGHERHCQGRITLLGVALSSLPPARMARSVAHLPQSPEADIPFTVEMTVRLGRAPRMGWLGLETRRDKEAVQRSMDMTNVAHLAKRGLGTLSGGERARVLLAQALCREPDVLLLDEPTASLDPGHQMRVMDLLEHIRLEHGLTVVMVSHDLNLASAYAERMLLVREGTLIAEGCPVDVLSEGHLADAYDWNLAVDSNPFTGTPRVTALPGGCFSRSSG</sequence>
<keyword evidence="1" id="KW-0813">Transport</keyword>
<dbReference type="PANTHER" id="PTHR42794">
    <property type="entry name" value="HEMIN IMPORT ATP-BINDING PROTEIN HMUV"/>
    <property type="match status" value="1"/>
</dbReference>
<feature type="domain" description="ABC transporter" evidence="6">
    <location>
        <begin position="5"/>
        <end position="241"/>
    </location>
</feature>
<dbReference type="RefSeq" id="WP_005993678.1">
    <property type="nucleotide sequence ID" value="NZ_AECZ01000012.1"/>
</dbReference>
<comment type="caution">
    <text evidence="7">The sequence shown here is derived from an EMBL/GenBank/DDBJ whole genome shotgun (WGS) entry which is preliminary data.</text>
</comment>
<dbReference type="GO" id="GO:0016887">
    <property type="term" value="F:ATP hydrolysis activity"/>
    <property type="evidence" value="ECO:0007669"/>
    <property type="project" value="InterPro"/>
</dbReference>
<dbReference type="InterPro" id="IPR017871">
    <property type="entry name" value="ABC_transporter-like_CS"/>
</dbReference>
<dbReference type="Pfam" id="PF00005">
    <property type="entry name" value="ABC_tran"/>
    <property type="match status" value="1"/>
</dbReference>
<gene>
    <name evidence="7" type="ORF">DesfrDRAFT_2117</name>
</gene>
<dbReference type="STRING" id="596151.DesfrDRAFT_2117"/>